<name>A0A6J2UPM4_CHACN</name>
<keyword evidence="3" id="KW-0378">Hydrolase</keyword>
<feature type="region of interest" description="Disordered" evidence="5">
    <location>
        <begin position="13"/>
        <end position="106"/>
    </location>
</feature>
<evidence type="ECO:0000256" key="4">
    <source>
        <dbReference type="ARBA" id="ARBA00023049"/>
    </source>
</evidence>
<organism evidence="6 7">
    <name type="scientific">Chanos chanos</name>
    <name type="common">Milkfish</name>
    <name type="synonym">Mugil chanos</name>
    <dbReference type="NCBI Taxonomy" id="29144"/>
    <lineage>
        <taxon>Eukaryota</taxon>
        <taxon>Metazoa</taxon>
        <taxon>Chordata</taxon>
        <taxon>Craniata</taxon>
        <taxon>Vertebrata</taxon>
        <taxon>Euteleostomi</taxon>
        <taxon>Actinopterygii</taxon>
        <taxon>Neopterygii</taxon>
        <taxon>Teleostei</taxon>
        <taxon>Ostariophysi</taxon>
        <taxon>Gonorynchiformes</taxon>
        <taxon>Chanidae</taxon>
        <taxon>Chanos</taxon>
    </lineage>
</organism>
<keyword evidence="4" id="KW-0482">Metalloprotease</keyword>
<dbReference type="Proteomes" id="UP000504632">
    <property type="component" value="Chromosome 2"/>
</dbReference>
<keyword evidence="6" id="KW-1185">Reference proteome</keyword>
<dbReference type="FunCoup" id="A0A6J2UPM4">
    <property type="interactions" value="135"/>
</dbReference>
<evidence type="ECO:0000256" key="3">
    <source>
        <dbReference type="ARBA" id="ARBA00022801"/>
    </source>
</evidence>
<keyword evidence="2" id="KW-0645">Protease</keyword>
<evidence type="ECO:0000313" key="7">
    <source>
        <dbReference type="RefSeq" id="XP_030621021.1"/>
    </source>
</evidence>
<protein>
    <submittedName>
        <fullName evidence="7">Uncharacterized protein KIAA0895-like</fullName>
    </submittedName>
</protein>
<evidence type="ECO:0000256" key="2">
    <source>
        <dbReference type="ARBA" id="ARBA00022670"/>
    </source>
</evidence>
<dbReference type="RefSeq" id="XP_030621021.1">
    <property type="nucleotide sequence ID" value="XM_030765161.1"/>
</dbReference>
<dbReference type="SMART" id="SM01154">
    <property type="entry name" value="DUF1704"/>
    <property type="match status" value="1"/>
</dbReference>
<proteinExistence type="predicted"/>
<dbReference type="GO" id="GO:0006508">
    <property type="term" value="P:proteolysis"/>
    <property type="evidence" value="ECO:0007669"/>
    <property type="project" value="UniProtKB-KW"/>
</dbReference>
<evidence type="ECO:0000313" key="6">
    <source>
        <dbReference type="Proteomes" id="UP000504632"/>
    </source>
</evidence>
<accession>A0A6J2UPM4</accession>
<dbReference type="GO" id="GO:0008237">
    <property type="term" value="F:metallopeptidase activity"/>
    <property type="evidence" value="ECO:0007669"/>
    <property type="project" value="UniProtKB-KW"/>
</dbReference>
<gene>
    <name evidence="7" type="primary">kiaa0895l</name>
</gene>
<feature type="compositionally biased region" description="Basic and acidic residues" evidence="5">
    <location>
        <begin position="93"/>
        <end position="106"/>
    </location>
</feature>
<dbReference type="PANTHER" id="PTHR31817:SF1">
    <property type="entry name" value="MICROTUBULE-ASSOCIATED TYROSINE CARBOXYPEPTIDASE 1"/>
    <property type="match status" value="1"/>
</dbReference>
<reference evidence="7" key="1">
    <citation type="submission" date="2025-08" db="UniProtKB">
        <authorList>
            <consortium name="RefSeq"/>
        </authorList>
    </citation>
    <scope>IDENTIFICATION</scope>
</reference>
<comment type="cofactor">
    <cofactor evidence="1">
        <name>Zn(2+)</name>
        <dbReference type="ChEBI" id="CHEBI:29105"/>
    </cofactor>
</comment>
<evidence type="ECO:0000256" key="1">
    <source>
        <dbReference type="ARBA" id="ARBA00001947"/>
    </source>
</evidence>
<sequence>MVLDTGEHCMEQANAEGLAGNGTVDTVVPEPQPDKRKPFSARGSTTSIIQRDRLSHNGPQAEFCSRAASTQMDRTVHGAKRGAQGGSRNSEGFGRKGETRRPSSLEFKLRGTLAESRVLQPPWRSGVPSPPVRSLTSPSLGPAGWMRRSESTCTVNSAVIPRASRGRMRPATSLPHIARGLGTTSLPSPITPRVPCLLVALRPINLEQERQAFFQSDYQYEPQFQYASPEPVSVLEKYREGSDLFLSQAVGIMDCVLRKFGTYENFEEVTGGSLLPKSRVWAAVRKYLQKEGCVGEVVVCLSEELLSQAVMMVESCRPTLTINVSGARQHWLEGMLRHEIGTHYLRGVNNNLQPWATAAGRKQYGLKPANPTEEGLASLHSVLLRKQPYLWRAALLYYTVYHAANMSFSQLFSHIARFVQDPDVRWEYCLRAKRGQTDTSKPGCFSKDQVYLDGILRILRHRRTIDFKMLTSLGKVSYEDVERLRHLAILQRTRIPHFMQDQDRYLQHLDHIVSVNELDDTQLQELIPAVLQ</sequence>
<dbReference type="Pfam" id="PF08014">
    <property type="entry name" value="MATCAP"/>
    <property type="match status" value="1"/>
</dbReference>
<dbReference type="GeneID" id="115804652"/>
<dbReference type="OrthoDB" id="449345at2759"/>
<dbReference type="AlphaFoldDB" id="A0A6J2UPM4"/>
<dbReference type="InParanoid" id="A0A6J2UPM4"/>
<dbReference type="PANTHER" id="PTHR31817">
    <property type="match status" value="1"/>
</dbReference>
<dbReference type="CTD" id="562097"/>
<feature type="region of interest" description="Disordered" evidence="5">
    <location>
        <begin position="120"/>
        <end position="148"/>
    </location>
</feature>
<dbReference type="InterPro" id="IPR012548">
    <property type="entry name" value="MATCAP"/>
</dbReference>
<evidence type="ECO:0000256" key="5">
    <source>
        <dbReference type="SAM" id="MobiDB-lite"/>
    </source>
</evidence>